<accession>A0A165FZG4</accession>
<name>A0A165FZG4_9BASI</name>
<feature type="region of interest" description="Disordered" evidence="1">
    <location>
        <begin position="1"/>
        <end position="74"/>
    </location>
</feature>
<evidence type="ECO:0000313" key="2">
    <source>
        <dbReference type="EMBL" id="KZT57405.1"/>
    </source>
</evidence>
<dbReference type="EMBL" id="KV423964">
    <property type="protein sequence ID" value="KZT57405.1"/>
    <property type="molecule type" value="Genomic_DNA"/>
</dbReference>
<feature type="compositionally biased region" description="Basic and acidic residues" evidence="1">
    <location>
        <begin position="1"/>
        <end position="24"/>
    </location>
</feature>
<dbReference type="InParanoid" id="A0A165FZG4"/>
<feature type="compositionally biased region" description="Low complexity" evidence="1">
    <location>
        <begin position="104"/>
        <end position="114"/>
    </location>
</feature>
<dbReference type="AlphaFoldDB" id="A0A165FZG4"/>
<feature type="region of interest" description="Disordered" evidence="1">
    <location>
        <begin position="104"/>
        <end position="135"/>
    </location>
</feature>
<feature type="compositionally biased region" description="Polar residues" evidence="1">
    <location>
        <begin position="120"/>
        <end position="133"/>
    </location>
</feature>
<keyword evidence="3" id="KW-1185">Reference proteome</keyword>
<evidence type="ECO:0000313" key="3">
    <source>
        <dbReference type="Proteomes" id="UP000076842"/>
    </source>
</evidence>
<feature type="compositionally biased region" description="Pro residues" evidence="1">
    <location>
        <begin position="36"/>
        <end position="47"/>
    </location>
</feature>
<proteinExistence type="predicted"/>
<reference evidence="2 3" key="1">
    <citation type="journal article" date="2016" name="Mol. Biol. Evol.">
        <title>Comparative Genomics of Early-Diverging Mushroom-Forming Fungi Provides Insights into the Origins of Lignocellulose Decay Capabilities.</title>
        <authorList>
            <person name="Nagy L.G."/>
            <person name="Riley R."/>
            <person name="Tritt A."/>
            <person name="Adam C."/>
            <person name="Daum C."/>
            <person name="Floudas D."/>
            <person name="Sun H."/>
            <person name="Yadav J.S."/>
            <person name="Pangilinan J."/>
            <person name="Larsson K.H."/>
            <person name="Matsuura K."/>
            <person name="Barry K."/>
            <person name="Labutti K."/>
            <person name="Kuo R."/>
            <person name="Ohm R.A."/>
            <person name="Bhattacharya S.S."/>
            <person name="Shirouzu T."/>
            <person name="Yoshinaga Y."/>
            <person name="Martin F.M."/>
            <person name="Grigoriev I.V."/>
            <person name="Hibbett D.S."/>
        </authorList>
    </citation>
    <scope>NUCLEOTIDE SEQUENCE [LARGE SCALE GENOMIC DNA]</scope>
    <source>
        <strain evidence="2 3">HHB12733</strain>
    </source>
</reference>
<protein>
    <submittedName>
        <fullName evidence="2">Uncharacterized protein</fullName>
    </submittedName>
</protein>
<dbReference type="Proteomes" id="UP000076842">
    <property type="component" value="Unassembled WGS sequence"/>
</dbReference>
<evidence type="ECO:0000256" key="1">
    <source>
        <dbReference type="SAM" id="MobiDB-lite"/>
    </source>
</evidence>
<sequence length="173" mass="18715">MRARERVSRLSVHEASRPRLEAHSPVRPTVTSAPAPNLPSPPPPKMPPRIRLRPDRTSSNYRCRHGGVPAPPRVLRPERVTSEINHTRLGRVTTRFSLFTLRWPLSSPPSGSRRPVGDQGTAQQHPALSTQHSGGVGALVPSGVVPLPFARTPGGPCAQAPIAVGIGRMVRRC</sequence>
<gene>
    <name evidence="2" type="ORF">CALCODRAFT_496209</name>
</gene>
<organism evidence="2 3">
    <name type="scientific">Calocera cornea HHB12733</name>
    <dbReference type="NCBI Taxonomy" id="1353952"/>
    <lineage>
        <taxon>Eukaryota</taxon>
        <taxon>Fungi</taxon>
        <taxon>Dikarya</taxon>
        <taxon>Basidiomycota</taxon>
        <taxon>Agaricomycotina</taxon>
        <taxon>Dacrymycetes</taxon>
        <taxon>Dacrymycetales</taxon>
        <taxon>Dacrymycetaceae</taxon>
        <taxon>Calocera</taxon>
    </lineage>
</organism>